<organism evidence="6 7">
    <name type="scientific">Candidatus Iainarchaeum sp</name>
    <dbReference type="NCBI Taxonomy" id="3101447"/>
    <lineage>
        <taxon>Archaea</taxon>
        <taxon>Candidatus Iainarchaeota</taxon>
        <taxon>Candidatus Iainarchaeia</taxon>
        <taxon>Candidatus Iainarchaeales</taxon>
        <taxon>Candidatus Iainarchaeaceae</taxon>
        <taxon>Candidatus Iainarchaeum</taxon>
    </lineage>
</organism>
<dbReference type="Proteomes" id="UP000226712">
    <property type="component" value="Unassembled WGS sequence"/>
</dbReference>
<comment type="caution">
    <text evidence="6">The sequence shown here is derived from an EMBL/GenBank/DDBJ whole genome shotgun (WGS) entry which is preliminary data.</text>
</comment>
<protein>
    <submittedName>
        <fullName evidence="6">Polysaccharide biosynthesis protein</fullName>
    </submittedName>
</protein>
<dbReference type="GO" id="GO:0004577">
    <property type="term" value="F:N-acetylglucosaminyldiphosphodolichol N-acetylglucosaminyltransferase activity"/>
    <property type="evidence" value="ECO:0007669"/>
    <property type="project" value="TreeGrafter"/>
</dbReference>
<evidence type="ECO:0000313" key="7">
    <source>
        <dbReference type="Proteomes" id="UP000226712"/>
    </source>
</evidence>
<dbReference type="NCBIfam" id="NF041549">
    <property type="entry name" value="PssD"/>
    <property type="match status" value="1"/>
</dbReference>
<sequence length="149" mass="16804">MVKICLACSAGGHLSEMLQLRDFYGKKEHFFITFKRKDTESLSEKENVFFAELPGRNPIATIKSFFQSINVLRKENPEVIVSTGADVGLVVCVAGKILGKKIVFIESFCRPTKPGISGKIAYLFSDLFIYQWKELEKYYPKGVYGGSIF</sequence>
<keyword evidence="5" id="KW-0472">Membrane</keyword>
<keyword evidence="2" id="KW-0812">Transmembrane</keyword>
<evidence type="ECO:0000256" key="3">
    <source>
        <dbReference type="ARBA" id="ARBA00022824"/>
    </source>
</evidence>
<accession>A0A2D6LQK9</accession>
<dbReference type="EMBL" id="NZBD01000018">
    <property type="protein sequence ID" value="MAG18445.1"/>
    <property type="molecule type" value="Genomic_DNA"/>
</dbReference>
<dbReference type="Gene3D" id="3.40.50.2000">
    <property type="entry name" value="Glycogen Phosphorylase B"/>
    <property type="match status" value="1"/>
</dbReference>
<dbReference type="PANTHER" id="PTHR12154:SF4">
    <property type="entry name" value="UDP-N-ACETYLGLUCOSAMINE TRANSFERASE SUBUNIT ALG14 HOMOLOG"/>
    <property type="match status" value="1"/>
</dbReference>
<dbReference type="GO" id="GO:0006488">
    <property type="term" value="P:dolichol-linked oligosaccharide biosynthetic process"/>
    <property type="evidence" value="ECO:0007669"/>
    <property type="project" value="InterPro"/>
</dbReference>
<gene>
    <name evidence="6" type="ORF">CL944_03160</name>
</gene>
<proteinExistence type="predicted"/>
<reference evidence="7" key="1">
    <citation type="submission" date="2017-09" db="EMBL/GenBank/DDBJ databases">
        <title>The Reconstruction of 2,631 Draft Metagenome-Assembled Genomes from the Global Oceans.</title>
        <authorList>
            <person name="Tully B.J."/>
            <person name="Graham E.D."/>
            <person name="Heidelberg J.F."/>
        </authorList>
    </citation>
    <scope>NUCLEOTIDE SEQUENCE [LARGE SCALE GENOMIC DNA]</scope>
</reference>
<evidence type="ECO:0000256" key="1">
    <source>
        <dbReference type="ARBA" id="ARBA00004389"/>
    </source>
</evidence>
<keyword evidence="3" id="KW-0256">Endoplasmic reticulum</keyword>
<dbReference type="InterPro" id="IPR013969">
    <property type="entry name" value="Oligosacch_biosynth_Alg14"/>
</dbReference>
<keyword evidence="4" id="KW-1133">Transmembrane helix</keyword>
<dbReference type="PANTHER" id="PTHR12154">
    <property type="entry name" value="GLYCOSYL TRANSFERASE-RELATED"/>
    <property type="match status" value="1"/>
</dbReference>
<dbReference type="SUPFAM" id="SSF53756">
    <property type="entry name" value="UDP-Glycosyltransferase/glycogen phosphorylase"/>
    <property type="match status" value="1"/>
</dbReference>
<evidence type="ECO:0000256" key="4">
    <source>
        <dbReference type="ARBA" id="ARBA00022989"/>
    </source>
</evidence>
<comment type="subcellular location">
    <subcellularLocation>
        <location evidence="1">Endoplasmic reticulum membrane</location>
        <topology evidence="1">Single-pass membrane protein</topology>
    </subcellularLocation>
</comment>
<name>A0A2D6LQK9_9ARCH</name>
<dbReference type="AlphaFoldDB" id="A0A2D6LQK9"/>
<evidence type="ECO:0000256" key="5">
    <source>
        <dbReference type="ARBA" id="ARBA00023136"/>
    </source>
</evidence>
<evidence type="ECO:0000256" key="2">
    <source>
        <dbReference type="ARBA" id="ARBA00022692"/>
    </source>
</evidence>
<dbReference type="Pfam" id="PF08660">
    <property type="entry name" value="Alg14"/>
    <property type="match status" value="1"/>
</dbReference>
<evidence type="ECO:0000313" key="6">
    <source>
        <dbReference type="EMBL" id="MAG18445.1"/>
    </source>
</evidence>